<keyword evidence="2" id="KW-1185">Reference proteome</keyword>
<protein>
    <submittedName>
        <fullName evidence="1">Uncharacterized protein</fullName>
    </submittedName>
</protein>
<evidence type="ECO:0000313" key="1">
    <source>
        <dbReference type="EMBL" id="GIN62532.1"/>
    </source>
</evidence>
<reference evidence="1" key="1">
    <citation type="submission" date="2021-03" db="EMBL/GenBank/DDBJ databases">
        <title>Antimicrobial resistance genes in bacteria isolated from Japanese honey, and their potential for conferring macrolide and lincosamide resistance in the American foulbrood pathogen Paenibacillus larvae.</title>
        <authorList>
            <person name="Okamoto M."/>
            <person name="Kumagai M."/>
            <person name="Kanamori H."/>
            <person name="Takamatsu D."/>
        </authorList>
    </citation>
    <scope>NUCLEOTIDE SEQUENCE</scope>
    <source>
        <strain evidence="1">J27TS8</strain>
    </source>
</reference>
<dbReference type="AlphaFoldDB" id="A0A919WIW2"/>
<name>A0A919WIW2_9BACI</name>
<proteinExistence type="predicted"/>
<evidence type="ECO:0000313" key="2">
    <source>
        <dbReference type="Proteomes" id="UP000682111"/>
    </source>
</evidence>
<sequence length="76" mass="8761">MPLNLGCVIKSRKILDFKEQIEEIISTIKNLPTPYVLPHTLWTCGAREQKSGRDLSSELHIEVILHKFYTSPKKNL</sequence>
<organism evidence="1 2">
    <name type="scientific">Robertmurraya siralis</name>
    <dbReference type="NCBI Taxonomy" id="77777"/>
    <lineage>
        <taxon>Bacteria</taxon>
        <taxon>Bacillati</taxon>
        <taxon>Bacillota</taxon>
        <taxon>Bacilli</taxon>
        <taxon>Bacillales</taxon>
        <taxon>Bacillaceae</taxon>
        <taxon>Robertmurraya</taxon>
    </lineage>
</organism>
<comment type="caution">
    <text evidence="1">The sequence shown here is derived from an EMBL/GenBank/DDBJ whole genome shotgun (WGS) entry which is preliminary data.</text>
</comment>
<gene>
    <name evidence="1" type="ORF">J27TS8_25250</name>
</gene>
<accession>A0A919WIW2</accession>
<dbReference type="EMBL" id="BORC01000004">
    <property type="protein sequence ID" value="GIN62532.1"/>
    <property type="molecule type" value="Genomic_DNA"/>
</dbReference>
<dbReference type="Proteomes" id="UP000682111">
    <property type="component" value="Unassembled WGS sequence"/>
</dbReference>